<proteinExistence type="predicted"/>
<dbReference type="Proteomes" id="UP000298390">
    <property type="component" value="Unassembled WGS sequence"/>
</dbReference>
<protein>
    <recommendedName>
        <fullName evidence="2">Endonuclease/exonuclease/phosphatase domain-containing protein</fullName>
    </recommendedName>
</protein>
<dbReference type="InterPro" id="IPR005135">
    <property type="entry name" value="Endo/exonuclease/phosphatase"/>
</dbReference>
<dbReference type="Gene3D" id="3.60.10.10">
    <property type="entry name" value="Endonuclease/exonuclease/phosphatase"/>
    <property type="match status" value="1"/>
</dbReference>
<dbReference type="Pfam" id="PF03372">
    <property type="entry name" value="Exo_endo_phos"/>
    <property type="match status" value="1"/>
</dbReference>
<dbReference type="GO" id="GO:0003824">
    <property type="term" value="F:catalytic activity"/>
    <property type="evidence" value="ECO:0007669"/>
    <property type="project" value="InterPro"/>
</dbReference>
<evidence type="ECO:0000256" key="1">
    <source>
        <dbReference type="SAM" id="Coils"/>
    </source>
</evidence>
<dbReference type="PANTHER" id="PTHR19446">
    <property type="entry name" value="REVERSE TRANSCRIPTASES"/>
    <property type="match status" value="1"/>
</dbReference>
<keyword evidence="1" id="KW-0175">Coiled coil</keyword>
<organism evidence="3 4">
    <name type="scientific">Rhodofomes roseus</name>
    <dbReference type="NCBI Taxonomy" id="34475"/>
    <lineage>
        <taxon>Eukaryota</taxon>
        <taxon>Fungi</taxon>
        <taxon>Dikarya</taxon>
        <taxon>Basidiomycota</taxon>
        <taxon>Agaricomycotina</taxon>
        <taxon>Agaricomycetes</taxon>
        <taxon>Polyporales</taxon>
        <taxon>Rhodofomes</taxon>
    </lineage>
</organism>
<evidence type="ECO:0000313" key="3">
    <source>
        <dbReference type="EMBL" id="TFY51956.1"/>
    </source>
</evidence>
<feature type="domain" description="Endonuclease/exonuclease/phosphatase" evidence="2">
    <location>
        <begin position="194"/>
        <end position="419"/>
    </location>
</feature>
<gene>
    <name evidence="3" type="ORF">EVJ58_g10282</name>
</gene>
<dbReference type="InterPro" id="IPR036691">
    <property type="entry name" value="Endo/exonu/phosph_ase_sf"/>
</dbReference>
<name>A0A4Y9XPC3_9APHY</name>
<dbReference type="SUPFAM" id="SSF56219">
    <property type="entry name" value="DNase I-like"/>
    <property type="match status" value="1"/>
</dbReference>
<dbReference type="EMBL" id="SEKV01001070">
    <property type="protein sequence ID" value="TFY51956.1"/>
    <property type="molecule type" value="Genomic_DNA"/>
</dbReference>
<evidence type="ECO:0000313" key="4">
    <source>
        <dbReference type="Proteomes" id="UP000298390"/>
    </source>
</evidence>
<feature type="coiled-coil region" evidence="1">
    <location>
        <begin position="126"/>
        <end position="153"/>
    </location>
</feature>
<reference evidence="3 4" key="1">
    <citation type="submission" date="2019-01" db="EMBL/GenBank/DDBJ databases">
        <title>Genome sequencing of the rare red list fungi Fomitopsis rosea.</title>
        <authorList>
            <person name="Buettner E."/>
            <person name="Kellner H."/>
        </authorList>
    </citation>
    <scope>NUCLEOTIDE SEQUENCE [LARGE SCALE GENOMIC DNA]</scope>
    <source>
        <strain evidence="3 4">DSM 105464</strain>
    </source>
</reference>
<accession>A0A4Y9XPC3</accession>
<sequence>MLLYSLNTNGVPSNPAYLPGATSAANSANSTILQAQIDALRKQGNDSLNLVNAAMQQQRRMIDSMETRQSQLISAVGAIATSVSLSSRLQAMDGERMRVQDRLDRIDDLLDATPDPAVHARLTARKSDLVEVLARANRNVSDAQRQLDAAQIQVVSALPDPHRPRALDGLPHDTPDASSQIVEEAEVIRDLSGDQKVQSISTLITTRQPHVFTVQETKSTQPVAPRLKLRGYRLYESPGVKLTSGKGGKWGVIVGVRRDLQAQRLDTPSALAGRAVALDLVIPSNDGTGFPHRFIGLYAPWNPGGDDASSSFWNDIANLTDASPFSWSAGGDFNASLRAAEISTGSDSDNQAQRLYRAFLTRTRAFDLWIAQGDVDLDDSYTCRSTSGRSIIDRFAHSRLGIISGSITTLSTFIPATDHRPVAASLALLPPIRHGRQRSANLDAPKPTPRYPPRFRYPRRIEKDRFEDFASRVDASLSDSGIGDIPITDDDSFDTVYTKLTTILRNAGEASFELPSPSGQTPPARRVDNASIRAVVVETKRIGRLLFAARNGGGRLRALVWRHAWAAAYVSAHYSADSNHSFDPVLLDEPNSGLVTFLADTRRSLSKLRYKLEYHELQRRASQSSRARINATLMGGSAKRLYVHAYEDSGPPVALTSPGCPGEFVTTPDGIKNATRSYFTTLFTRQDRPQSQKPWMTTPSVQAIRDRTKREPFVWPQPLTLSSLRTLLRRGNPKPAPGPDGWEKWCIKALHDNALHTVLSLLNYIISSSHFPPSVKPSTLSTIHKRGDRTDLANYRGICCSNFLVNTPFAWMNSLLSPYLSRMGILPQGQIATQPGVQARDLTAFLSMLETWSARTRTPLYVLRRDQQKGFDRLEPQGFYDAVAAYGLPNSLVDFDRSAQTDVPYQIKTAFGLTDPFLISGVAKQGGPSSPIKSTLTTSLGSHWLTDFLADVDHGLRVSTVQNRVSMPHLPIDRESILISMVEAMDDSAIVTPSLQSLCTATHMMERFQAAYGWATNWPKSLAFVLNSPNPPSTIQVPSVDVSNPDSDTVNWHSVDVVTTHLEFLRIRVNDPVAQFNRVRDIITSFQFPILHTRLPLTALRRIYIQCLISRIRPLLSFQPLSPSQSASLDALLASTVHEYFSFPFRFNTNLLTLPVHLHGFDFPSINRLNAGLAVAGLMRDLNHHLPTFRTMARITLADWTCQVNHCCYPLDGASMTRDFGRQTRNLPRSWITAHHTLSGLQLSIRDTDQSYLFEGDVALRHLIRALPAHAPAPRPQPPSSSAISNLERAGFRTIGDIASWHGSLSPDAHLTPHPHVYPLIRFTAAGHQWDSVRTWLKSLTMQAIVNELDASLTITQAPLKRTQSISNAHQPARQIASIKRARTLPDVSRHAPDNMQWRTTREAGPVARDAEQGSLGDATVARVMSTSHDKWTLIIPRNLRQQLAETYLLSIASTQPRPPYAPVLPVTASDASMLPPSPSTFDNRSVTVAVITPPPLSHSLSPPSASLPLYHTARFMASSLPPSYHLNSLNQQRLTPSSPTT</sequence>
<evidence type="ECO:0000259" key="2">
    <source>
        <dbReference type="Pfam" id="PF03372"/>
    </source>
</evidence>
<comment type="caution">
    <text evidence="3">The sequence shown here is derived from an EMBL/GenBank/DDBJ whole genome shotgun (WGS) entry which is preliminary data.</text>
</comment>